<sequence length="69" mass="7848">MLASNRIFAYSIFVGKSKKDSTISQYYANNFKLYLKNIIKNNSIKGVVDLDMYGLIKTISEFSNNNDGK</sequence>
<dbReference type="KEGG" id="vg:5601986"/>
<organism evidence="1 2">
    <name type="scientific">Lactococcus phage KSY1</name>
    <dbReference type="NCBI Taxonomy" id="2913972"/>
    <lineage>
        <taxon>Viruses</taxon>
        <taxon>Duplodnaviria</taxon>
        <taxon>Heunggongvirae</taxon>
        <taxon>Uroviricota</taxon>
        <taxon>Caudoviricetes</taxon>
        <taxon>Chopinvirus</taxon>
        <taxon>Chopinvirus KSY1</taxon>
    </lineage>
</organism>
<reference evidence="1 2" key="1">
    <citation type="journal article" date="2007" name="Virology">
        <title>KSY1, a lactococcal phage with a T7-like transcription.</title>
        <authorList>
            <person name="Chopin A."/>
            <person name="Deveau H."/>
            <person name="Ehrlich S.D."/>
            <person name="Moineau S."/>
            <person name="Chopin M.C."/>
        </authorList>
    </citation>
    <scope>NUCLEOTIDE SEQUENCE</scope>
</reference>
<evidence type="ECO:0000313" key="2">
    <source>
        <dbReference type="Proteomes" id="UP000000714"/>
    </source>
</evidence>
<name>A6MA95_9CAUD</name>
<dbReference type="Proteomes" id="UP000000714">
    <property type="component" value="Segment"/>
</dbReference>
<dbReference type="RefSeq" id="YP_001469029.1">
    <property type="nucleotide sequence ID" value="NC_009817.1"/>
</dbReference>
<dbReference type="GeneID" id="5601986"/>
<gene>
    <name evidence="1" type="ORF">KSY1p031</name>
</gene>
<protein>
    <submittedName>
        <fullName evidence="1">Gp031</fullName>
    </submittedName>
</protein>
<proteinExistence type="predicted"/>
<evidence type="ECO:0000313" key="1">
    <source>
        <dbReference type="EMBL" id="ABG21573.1"/>
    </source>
</evidence>
<dbReference type="EMBL" id="DQ535032">
    <property type="protein sequence ID" value="ABG21573.1"/>
    <property type="molecule type" value="Genomic_DNA"/>
</dbReference>
<accession>A6MA95</accession>
<keyword evidence="2" id="KW-1185">Reference proteome</keyword>